<reference evidence="1 2" key="1">
    <citation type="submission" date="2020-06" db="EMBL/GenBank/DDBJ databases">
        <title>Description of novel acetic acid bacteria.</title>
        <authorList>
            <person name="Sombolestani A."/>
        </authorList>
    </citation>
    <scope>NUCLEOTIDE SEQUENCE [LARGE SCALE GENOMIC DNA]</scope>
    <source>
        <strain evidence="1 2">LMG 26838</strain>
    </source>
</reference>
<organism evidence="1 2">
    <name type="scientific">Endobacter medicaginis</name>
    <dbReference type="NCBI Taxonomy" id="1181271"/>
    <lineage>
        <taxon>Bacteria</taxon>
        <taxon>Pseudomonadati</taxon>
        <taxon>Pseudomonadota</taxon>
        <taxon>Alphaproteobacteria</taxon>
        <taxon>Acetobacterales</taxon>
        <taxon>Acetobacteraceae</taxon>
        <taxon>Endobacter</taxon>
    </lineage>
</organism>
<dbReference type="AlphaFoldDB" id="A0A850NX78"/>
<gene>
    <name evidence="1" type="ORF">HUK83_18485</name>
</gene>
<sequence length="54" mass="5780">ALWQARLEAGAALAELASRTEDALSRQRLDLLVRLVDALPANWPGLLPGAGDRT</sequence>
<proteinExistence type="predicted"/>
<comment type="caution">
    <text evidence="1">The sequence shown here is derived from an EMBL/GenBank/DDBJ whole genome shotgun (WGS) entry which is preliminary data.</text>
</comment>
<protein>
    <submittedName>
        <fullName evidence="1">Uncharacterized protein</fullName>
    </submittedName>
</protein>
<name>A0A850NX78_9PROT</name>
<dbReference type="EMBL" id="JABXXQ010000772">
    <property type="protein sequence ID" value="NVN32316.1"/>
    <property type="molecule type" value="Genomic_DNA"/>
</dbReference>
<feature type="non-terminal residue" evidence="1">
    <location>
        <position position="1"/>
    </location>
</feature>
<accession>A0A850NX78</accession>
<dbReference type="Proteomes" id="UP000565205">
    <property type="component" value="Unassembled WGS sequence"/>
</dbReference>
<evidence type="ECO:0000313" key="2">
    <source>
        <dbReference type="Proteomes" id="UP000565205"/>
    </source>
</evidence>
<evidence type="ECO:0000313" key="1">
    <source>
        <dbReference type="EMBL" id="NVN32316.1"/>
    </source>
</evidence>